<evidence type="ECO:0000256" key="1">
    <source>
        <dbReference type="ARBA" id="ARBA00023231"/>
    </source>
</evidence>
<dbReference type="InterPro" id="IPR000510">
    <property type="entry name" value="Nase/OxRdtase_comp1"/>
</dbReference>
<keyword evidence="1" id="KW-0535">Nitrogen fixation</keyword>
<dbReference type="PANTHER" id="PTHR33712:SF7">
    <property type="entry name" value="LIGHT-INDEPENDENT PROTOCHLOROPHYLLIDE REDUCTASE SUBUNIT B"/>
    <property type="match status" value="1"/>
</dbReference>
<protein>
    <submittedName>
        <fullName evidence="3">Nitrogenase component 1</fullName>
    </submittedName>
</protein>
<dbReference type="PROSITE" id="PS00090">
    <property type="entry name" value="NITROGENASE_1_2"/>
    <property type="match status" value="1"/>
</dbReference>
<dbReference type="Pfam" id="PF00148">
    <property type="entry name" value="Oxidored_nitro"/>
    <property type="match status" value="1"/>
</dbReference>
<comment type="caution">
    <text evidence="3">The sequence shown here is derived from an EMBL/GenBank/DDBJ whole genome shotgun (WGS) entry which is preliminary data.</text>
</comment>
<evidence type="ECO:0000313" key="4">
    <source>
        <dbReference type="Proteomes" id="UP001487305"/>
    </source>
</evidence>
<dbReference type="Gene3D" id="3.40.50.1980">
    <property type="entry name" value="Nitrogenase molybdenum iron protein domain"/>
    <property type="match status" value="3"/>
</dbReference>
<dbReference type="PANTHER" id="PTHR33712">
    <property type="entry name" value="LIGHT-INDEPENDENT PROTOCHLOROPHYLLIDE REDUCTASE SUBUNIT B"/>
    <property type="match status" value="1"/>
</dbReference>
<dbReference type="RefSeq" id="WP_102373425.1">
    <property type="nucleotide sequence ID" value="NZ_JBBNOP010000011.1"/>
</dbReference>
<evidence type="ECO:0000259" key="2">
    <source>
        <dbReference type="Pfam" id="PF00148"/>
    </source>
</evidence>
<dbReference type="EMBL" id="JBBNOP010000011">
    <property type="protein sequence ID" value="MEQ3363740.1"/>
    <property type="molecule type" value="Genomic_DNA"/>
</dbReference>
<evidence type="ECO:0000313" key="3">
    <source>
        <dbReference type="EMBL" id="MEQ3363740.1"/>
    </source>
</evidence>
<dbReference type="InterPro" id="IPR000318">
    <property type="entry name" value="Nase_comp1_CS"/>
</dbReference>
<dbReference type="SUPFAM" id="SSF53807">
    <property type="entry name" value="Helical backbone' metal receptor"/>
    <property type="match status" value="1"/>
</dbReference>
<dbReference type="InterPro" id="IPR050152">
    <property type="entry name" value="ChlB/BchB/BchZ"/>
</dbReference>
<dbReference type="Proteomes" id="UP001487305">
    <property type="component" value="Unassembled WGS sequence"/>
</dbReference>
<keyword evidence="4" id="KW-1185">Reference proteome</keyword>
<feature type="domain" description="Nitrogenase/oxidoreductase component 1" evidence="2">
    <location>
        <begin position="18"/>
        <end position="445"/>
    </location>
</feature>
<organism evidence="3 4">
    <name type="scientific">Raoultibacter massiliensis</name>
    <dbReference type="NCBI Taxonomy" id="1852371"/>
    <lineage>
        <taxon>Bacteria</taxon>
        <taxon>Bacillati</taxon>
        <taxon>Actinomycetota</taxon>
        <taxon>Coriobacteriia</taxon>
        <taxon>Eggerthellales</taxon>
        <taxon>Eggerthellaceae</taxon>
        <taxon>Raoultibacter</taxon>
    </lineage>
</organism>
<gene>
    <name evidence="3" type="ORF">AAA083_12215</name>
</gene>
<sequence length="464" mass="49159">MGSEGKTRSLCVDPLNPCSPIGAMYAAFGVHGGLPLSHGASGCCRFQRMELAKHFQKTVHVPSTLLRDRAAMFGGEPEIEEAVENVFRLYDPEVLVINTTCLSETIGDDLGGIVDRLAIPVGKAVVWASTPGYAGSQLAGYGATVAALIRQLGGSCSADAVEVAKGSGAQSRDAGRLCLLPGWMNPCDVDVAVRYAEALFDEVTVLPDVRGVFDRKSPDDPSVYAPGGTPRDEIERIGECSCGMALGCEATFESSRALCEAAPHAAVEELPLPIGISATDRLIGSLAELSGRPVPAWIARERTQLIDCLMQVADQLYDKRLLICCDADLAEAAALFAVDAGMVPSCVAVGDAASDFEERLRSDGALPDGCEVLAGVDRLAVEEFVAAHPIDLVLGDTRNKRLAARAGAPLVRIGFPVVDRPLSYTRPIAGYQGALSLLQRIVEALCDIEERALAPEDLSISRYF</sequence>
<accession>A0ABV1JFY3</accession>
<proteinExistence type="predicted"/>
<dbReference type="CDD" id="cd01965">
    <property type="entry name" value="Nitrogenase_MoFe_beta_like"/>
    <property type="match status" value="1"/>
</dbReference>
<dbReference type="Gene3D" id="1.20.89.10">
    <property type="entry name" value="Nitrogenase Molybdenum-iron Protein, subunit B, domain 4"/>
    <property type="match status" value="1"/>
</dbReference>
<name>A0ABV1JFY3_9ACTN</name>
<reference evidence="3 4" key="1">
    <citation type="submission" date="2024-04" db="EMBL/GenBank/DDBJ databases">
        <title>Human intestinal bacterial collection.</title>
        <authorList>
            <person name="Pauvert C."/>
            <person name="Hitch T.C.A."/>
            <person name="Clavel T."/>
        </authorList>
    </citation>
    <scope>NUCLEOTIDE SEQUENCE [LARGE SCALE GENOMIC DNA]</scope>
    <source>
        <strain evidence="3 4">CLA-KB-H42</strain>
    </source>
</reference>